<reference evidence="2 3" key="1">
    <citation type="submission" date="2020-03" db="EMBL/GenBank/DDBJ databases">
        <title>Genomic Encyclopedia of Type Strains, Phase IV (KMG-IV): sequencing the most valuable type-strain genomes for metagenomic binning, comparative biology and taxonomic classification.</title>
        <authorList>
            <person name="Goeker M."/>
        </authorList>
    </citation>
    <scope>NUCLEOTIDE SEQUENCE [LARGE SCALE GENOMIC DNA]</scope>
    <source>
        <strain evidence="2 3">DSM 4736</strain>
    </source>
</reference>
<dbReference type="Pfam" id="PF13801">
    <property type="entry name" value="Metal_resist"/>
    <property type="match status" value="1"/>
</dbReference>
<dbReference type="EMBL" id="JAATJM010000001">
    <property type="protein sequence ID" value="NJC40167.1"/>
    <property type="molecule type" value="Genomic_DNA"/>
</dbReference>
<feature type="chain" id="PRO_5031456884" evidence="1">
    <location>
        <begin position="23"/>
        <end position="170"/>
    </location>
</feature>
<name>A0A7X5YHS3_9CAUL</name>
<gene>
    <name evidence="2" type="ORF">GGQ87_000425</name>
</gene>
<dbReference type="Proteomes" id="UP000587415">
    <property type="component" value="Unassembled WGS sequence"/>
</dbReference>
<comment type="caution">
    <text evidence="2">The sequence shown here is derived from an EMBL/GenBank/DDBJ whole genome shotgun (WGS) entry which is preliminary data.</text>
</comment>
<evidence type="ECO:0000313" key="2">
    <source>
        <dbReference type="EMBL" id="NJC40167.1"/>
    </source>
</evidence>
<organism evidence="2 3">
    <name type="scientific">Brevundimonas alba</name>
    <dbReference type="NCBI Taxonomy" id="74314"/>
    <lineage>
        <taxon>Bacteria</taxon>
        <taxon>Pseudomonadati</taxon>
        <taxon>Pseudomonadota</taxon>
        <taxon>Alphaproteobacteria</taxon>
        <taxon>Caulobacterales</taxon>
        <taxon>Caulobacteraceae</taxon>
        <taxon>Brevundimonas</taxon>
    </lineage>
</organism>
<accession>A0A7X5YHS3</accession>
<dbReference type="InterPro" id="IPR025961">
    <property type="entry name" value="Metal_resist"/>
</dbReference>
<dbReference type="AlphaFoldDB" id="A0A7X5YHS3"/>
<proteinExistence type="predicted"/>
<evidence type="ECO:0000313" key="3">
    <source>
        <dbReference type="Proteomes" id="UP000587415"/>
    </source>
</evidence>
<dbReference type="RefSeq" id="WP_168045074.1">
    <property type="nucleotide sequence ID" value="NZ_JAATJM010000001.1"/>
</dbReference>
<keyword evidence="3" id="KW-1185">Reference proteome</keyword>
<evidence type="ECO:0000256" key="1">
    <source>
        <dbReference type="SAM" id="SignalP"/>
    </source>
</evidence>
<keyword evidence="1" id="KW-0732">Signal</keyword>
<protein>
    <submittedName>
        <fullName evidence="2">Putative membrane protein</fullName>
    </submittedName>
</protein>
<feature type="signal peptide" evidence="1">
    <location>
        <begin position="1"/>
        <end position="22"/>
    </location>
</feature>
<sequence>MNARTLKIALAASVALNLFAVAAGATLLVGRANVEHRLDAQHRAPRDRSFLTVVEGLDPAVRERVRDTLRASALAAHPDFEETRLKRREAITRARSADFDPARVSALLEQSRVAELRGRARLEADAVSVLATLEPADRAALSEILTRRGRIVVREKADGKAGPERSRAAG</sequence>